<proteinExistence type="predicted"/>
<organism evidence="1 2">
    <name type="scientific">Micrococcus lylae</name>
    <dbReference type="NCBI Taxonomy" id="1273"/>
    <lineage>
        <taxon>Bacteria</taxon>
        <taxon>Bacillati</taxon>
        <taxon>Actinomycetota</taxon>
        <taxon>Actinomycetes</taxon>
        <taxon>Micrococcales</taxon>
        <taxon>Micrococcaceae</taxon>
        <taxon>Micrococcus</taxon>
    </lineage>
</organism>
<dbReference type="AlphaFoldDB" id="A0A1R4IH65"/>
<dbReference type="EMBL" id="FUKP01000014">
    <property type="protein sequence ID" value="SJN19150.1"/>
    <property type="molecule type" value="Genomic_DNA"/>
</dbReference>
<protein>
    <submittedName>
        <fullName evidence="1">Uncharacterized protein</fullName>
    </submittedName>
</protein>
<gene>
    <name evidence="1" type="ORF">FM125_02485</name>
</gene>
<name>A0A1R4IH65_9MICC</name>
<evidence type="ECO:0000313" key="1">
    <source>
        <dbReference type="EMBL" id="SJN19150.1"/>
    </source>
</evidence>
<accession>A0A1R4IH65</accession>
<dbReference type="Proteomes" id="UP000196230">
    <property type="component" value="Unassembled WGS sequence"/>
</dbReference>
<evidence type="ECO:0000313" key="2">
    <source>
        <dbReference type="Proteomes" id="UP000196230"/>
    </source>
</evidence>
<sequence length="185" mass="21247">MDPDSTAVTREVELQVRAKWDDASIEDAVRKERYLEQDLVDHGGRETFVAGADRDITRRDVISDYDRAMSLEMPDAVRENILTKQDELASTLRLQGKSEEFIQESLQSQRDVILRDELSKYDLDHMVDLQLGGEDDISNMNWLRKDVNRSFGSQLKWRSKILGVTGEYAKTVGLEFHKVSIGNVR</sequence>
<reference evidence="1 2" key="1">
    <citation type="submission" date="2017-02" db="EMBL/GenBank/DDBJ databases">
        <authorList>
            <person name="Peterson S.W."/>
        </authorList>
    </citation>
    <scope>NUCLEOTIDE SEQUENCE [LARGE SCALE GENOMIC DNA]</scope>
    <source>
        <strain evidence="1 2">2B3F</strain>
    </source>
</reference>